<sequence length="204" mass="24443">MIQNVIFDLGNVVLDFHPYAYFIKVFHEEDRTRDICRKVFEGELWNAYDQGLYTKQELREQLCKRYPDDVKEIETVLNEWLHILVVRPDTERLMKLLKQKGYDLYIMSNLSEESYRYLKEQEAFFTWTKGAALSFAEKINKPDPRLYQILTERYHLDNASCVFLDDRIENIETAVRLGMHGIVYRNHQQVLHELRTLLGEELEC</sequence>
<dbReference type="NCBIfam" id="TIGR01509">
    <property type="entry name" value="HAD-SF-IA-v3"/>
    <property type="match status" value="1"/>
</dbReference>
<dbReference type="GO" id="GO:0016787">
    <property type="term" value="F:hydrolase activity"/>
    <property type="evidence" value="ECO:0007669"/>
    <property type="project" value="UniProtKB-KW"/>
</dbReference>
<dbReference type="EMBL" id="WUUQ01000003">
    <property type="protein sequence ID" value="MXQ74142.1"/>
    <property type="molecule type" value="Genomic_DNA"/>
</dbReference>
<keyword evidence="1" id="KW-0378">Hydrolase</keyword>
<reference evidence="1 2" key="2">
    <citation type="submission" date="2020-01" db="EMBL/GenBank/DDBJ databases">
        <title>Clostridiaceae sp. nov. isolated from the gut of human by culturomics.</title>
        <authorList>
            <person name="Chang Y."/>
        </authorList>
    </citation>
    <scope>NUCLEOTIDE SEQUENCE [LARGE SCALE GENOMIC DNA]</scope>
    <source>
        <strain evidence="1 2">DONG20-135</strain>
    </source>
</reference>
<dbReference type="SFLD" id="SFLDS00003">
    <property type="entry name" value="Haloacid_Dehalogenase"/>
    <property type="match status" value="1"/>
</dbReference>
<dbReference type="Gene3D" id="1.10.150.240">
    <property type="entry name" value="Putative phosphatase, domain 2"/>
    <property type="match status" value="1"/>
</dbReference>
<dbReference type="SUPFAM" id="SSF56784">
    <property type="entry name" value="HAD-like"/>
    <property type="match status" value="1"/>
</dbReference>
<dbReference type="InterPro" id="IPR036412">
    <property type="entry name" value="HAD-like_sf"/>
</dbReference>
<name>A0A6N8U829_9FIRM</name>
<reference evidence="1 2" key="1">
    <citation type="submission" date="2019-12" db="EMBL/GenBank/DDBJ databases">
        <authorList>
            <person name="Yang R."/>
        </authorList>
    </citation>
    <scope>NUCLEOTIDE SEQUENCE [LARGE SCALE GENOMIC DNA]</scope>
    <source>
        <strain evidence="1 2">DONG20-135</strain>
    </source>
</reference>
<dbReference type="Gene3D" id="3.40.50.1000">
    <property type="entry name" value="HAD superfamily/HAD-like"/>
    <property type="match status" value="1"/>
</dbReference>
<dbReference type="InterPro" id="IPR006439">
    <property type="entry name" value="HAD-SF_hydro_IA"/>
</dbReference>
<protein>
    <submittedName>
        <fullName evidence="1">HAD-IA family hydrolase</fullName>
    </submittedName>
</protein>
<proteinExistence type="predicted"/>
<dbReference type="Proteomes" id="UP000434036">
    <property type="component" value="Unassembled WGS sequence"/>
</dbReference>
<dbReference type="AlphaFoldDB" id="A0A6N8U829"/>
<organism evidence="1 2">
    <name type="scientific">Copranaerobaculum intestinale</name>
    <dbReference type="NCBI Taxonomy" id="2692629"/>
    <lineage>
        <taxon>Bacteria</taxon>
        <taxon>Bacillati</taxon>
        <taxon>Bacillota</taxon>
        <taxon>Erysipelotrichia</taxon>
        <taxon>Erysipelotrichales</taxon>
        <taxon>Erysipelotrichaceae</taxon>
        <taxon>Copranaerobaculum</taxon>
    </lineage>
</organism>
<dbReference type="RefSeq" id="WP_160625527.1">
    <property type="nucleotide sequence ID" value="NZ_WUUQ01000003.1"/>
</dbReference>
<dbReference type="Pfam" id="PF00702">
    <property type="entry name" value="Hydrolase"/>
    <property type="match status" value="1"/>
</dbReference>
<dbReference type="PANTHER" id="PTHR43611:SF3">
    <property type="entry name" value="FLAVIN MONONUCLEOTIDE HYDROLASE 1, CHLOROPLATIC"/>
    <property type="match status" value="1"/>
</dbReference>
<dbReference type="SFLD" id="SFLDG01129">
    <property type="entry name" value="C1.5:_HAD__Beta-PGM__Phosphata"/>
    <property type="match status" value="1"/>
</dbReference>
<dbReference type="InterPro" id="IPR023198">
    <property type="entry name" value="PGP-like_dom2"/>
</dbReference>
<comment type="caution">
    <text evidence="1">The sequence shown here is derived from an EMBL/GenBank/DDBJ whole genome shotgun (WGS) entry which is preliminary data.</text>
</comment>
<keyword evidence="2" id="KW-1185">Reference proteome</keyword>
<evidence type="ECO:0000313" key="2">
    <source>
        <dbReference type="Proteomes" id="UP000434036"/>
    </source>
</evidence>
<dbReference type="CDD" id="cd02603">
    <property type="entry name" value="HAD_sEH-N_like"/>
    <property type="match status" value="1"/>
</dbReference>
<evidence type="ECO:0000313" key="1">
    <source>
        <dbReference type="EMBL" id="MXQ74142.1"/>
    </source>
</evidence>
<accession>A0A6N8U829</accession>
<dbReference type="PRINTS" id="PR00413">
    <property type="entry name" value="HADHALOGNASE"/>
</dbReference>
<dbReference type="PANTHER" id="PTHR43611">
    <property type="entry name" value="ALPHA-D-GLUCOSE 1-PHOSPHATE PHOSPHATASE"/>
    <property type="match status" value="1"/>
</dbReference>
<gene>
    <name evidence="1" type="ORF">GSF08_09345</name>
</gene>
<dbReference type="InterPro" id="IPR023214">
    <property type="entry name" value="HAD_sf"/>
</dbReference>